<dbReference type="RefSeq" id="WP_390330517.1">
    <property type="nucleotide sequence ID" value="NZ_JBHRTP010000002.1"/>
</dbReference>
<reference evidence="2" key="1">
    <citation type="journal article" date="2019" name="Int. J. Syst. Evol. Microbiol.">
        <title>The Global Catalogue of Microorganisms (GCM) 10K type strain sequencing project: providing services to taxonomists for standard genome sequencing and annotation.</title>
        <authorList>
            <consortium name="The Broad Institute Genomics Platform"/>
            <consortium name="The Broad Institute Genome Sequencing Center for Infectious Disease"/>
            <person name="Wu L."/>
            <person name="Ma J."/>
        </authorList>
    </citation>
    <scope>NUCLEOTIDE SEQUENCE [LARGE SCALE GENOMIC DNA]</scope>
    <source>
        <strain evidence="2">KCTC 42986</strain>
    </source>
</reference>
<name>A0ABV7EUP9_9BURK</name>
<proteinExistence type="predicted"/>
<dbReference type="Proteomes" id="UP001595530">
    <property type="component" value="Unassembled WGS sequence"/>
</dbReference>
<comment type="caution">
    <text evidence="1">The sequence shown here is derived from an EMBL/GenBank/DDBJ whole genome shotgun (WGS) entry which is preliminary data.</text>
</comment>
<accession>A0ABV7EUP9</accession>
<dbReference type="EMBL" id="JBHRTP010000002">
    <property type="protein sequence ID" value="MFC3106463.1"/>
    <property type="molecule type" value="Genomic_DNA"/>
</dbReference>
<evidence type="ECO:0000313" key="2">
    <source>
        <dbReference type="Proteomes" id="UP001595530"/>
    </source>
</evidence>
<sequence length="96" mass="10785">MLPLNEQHRIDIARVRGQIWDLYADLSITAAKAISAATCSNKRSAVGTRSDLGRKCRDTFSSLKKTCRKLGISFWSYLIDRISCSDQIPSLLSKHE</sequence>
<gene>
    <name evidence="1" type="ORF">ACFOFO_00565</name>
</gene>
<protein>
    <recommendedName>
        <fullName evidence="3">Transposase</fullName>
    </recommendedName>
</protein>
<organism evidence="1 2">
    <name type="scientific">Undibacterium arcticum</name>
    <dbReference type="NCBI Taxonomy" id="1762892"/>
    <lineage>
        <taxon>Bacteria</taxon>
        <taxon>Pseudomonadati</taxon>
        <taxon>Pseudomonadota</taxon>
        <taxon>Betaproteobacteria</taxon>
        <taxon>Burkholderiales</taxon>
        <taxon>Oxalobacteraceae</taxon>
        <taxon>Undibacterium</taxon>
    </lineage>
</organism>
<evidence type="ECO:0008006" key="3">
    <source>
        <dbReference type="Google" id="ProtNLM"/>
    </source>
</evidence>
<evidence type="ECO:0000313" key="1">
    <source>
        <dbReference type="EMBL" id="MFC3106463.1"/>
    </source>
</evidence>
<keyword evidence="2" id="KW-1185">Reference proteome</keyword>